<dbReference type="Gene3D" id="3.20.20.80">
    <property type="entry name" value="Glycosidases"/>
    <property type="match status" value="1"/>
</dbReference>
<evidence type="ECO:0000313" key="16">
    <source>
        <dbReference type="EMBL" id="MFC5454366.1"/>
    </source>
</evidence>
<dbReference type="NCBIfam" id="TIGR02402">
    <property type="entry name" value="trehalose_TreZ"/>
    <property type="match status" value="1"/>
</dbReference>
<evidence type="ECO:0000256" key="12">
    <source>
        <dbReference type="ARBA" id="ARBA00034013"/>
    </source>
</evidence>
<dbReference type="SUPFAM" id="SSF51445">
    <property type="entry name" value="(Trans)glycosidases"/>
    <property type="match status" value="1"/>
</dbReference>
<dbReference type="Gene3D" id="2.60.40.10">
    <property type="entry name" value="Immunoglobulins"/>
    <property type="match status" value="1"/>
</dbReference>
<dbReference type="SMART" id="SM00642">
    <property type="entry name" value="Aamy"/>
    <property type="match status" value="1"/>
</dbReference>
<evidence type="ECO:0000256" key="4">
    <source>
        <dbReference type="ARBA" id="ARBA00012268"/>
    </source>
</evidence>
<dbReference type="PANTHER" id="PTHR43651:SF11">
    <property type="entry name" value="MALTO-OLIGOSYLTREHALOSE TREHALOHYDROLASE"/>
    <property type="match status" value="1"/>
</dbReference>
<evidence type="ECO:0000256" key="13">
    <source>
        <dbReference type="NCBIfam" id="TIGR02402"/>
    </source>
</evidence>
<dbReference type="CDD" id="cd02853">
    <property type="entry name" value="E_set_MTHase_like_N"/>
    <property type="match status" value="1"/>
</dbReference>
<evidence type="ECO:0000256" key="8">
    <source>
        <dbReference type="ARBA" id="ARBA00023277"/>
    </source>
</evidence>
<keyword evidence="8" id="KW-0119">Carbohydrate metabolism</keyword>
<dbReference type="InterPro" id="IPR006047">
    <property type="entry name" value="GH13_cat_dom"/>
</dbReference>
<proteinExistence type="inferred from homology"/>
<evidence type="ECO:0000256" key="6">
    <source>
        <dbReference type="ARBA" id="ARBA00022490"/>
    </source>
</evidence>
<keyword evidence="17" id="KW-1185">Reference proteome</keyword>
<dbReference type="Pfam" id="PF00128">
    <property type="entry name" value="Alpha-amylase"/>
    <property type="match status" value="1"/>
</dbReference>
<sequence>MSGGLSRLRPQGADLTTGGVRYRIWAPERRQVEVRILPGGGGKVRTMMLTKDAEGYHAATDAAGMAGDRYQYMVDGDGPFPDPASRFQPEGVHGVSEVTDPHAYAWGDAGWRRPQLRDLVIYELHIGTFTPEGSFAAAIKKLPYLCELGIKALQIMPVADFPGTRNWGYDGVSLFAPARCYGRPDELKALVDAAHALGLAVVLDVVYNHLGADGNYLGVYSRFYFNDDVHTPWGAALNFDGQRHAVVREYFLSNAEYWLDEFHFDGLRLDATHAILDKSSPHLLAEIAQAAHARGAFVIAEDERNLAAVITPEGLGMDAVYADDFCHSIQVALGDRSYQDDFTGTAEEMADELQQGWHYRGQLSRHQGKPRGSEAGHLPPEKFLLCISNHDQAGNRAFGERLHQLTTPEAYRAASALLLLVPATPMLFMGQEWGAKAPFLYFTNHHDELGHLVTEGRRREFARFPEFRDPETALTIPDPQSFETFTRSKLDWDERLRSPHRELLVLYRECLRLRAGEPALRPAGREGWEVTNAGAVMLRYCGRDCEWLVMAHLSSAAAAVELPEGRWRILLSTNEPRFGGCESVSFDPADGRVELTRPELIVMQKIK</sequence>
<evidence type="ECO:0000256" key="7">
    <source>
        <dbReference type="ARBA" id="ARBA00022801"/>
    </source>
</evidence>
<dbReference type="EMBL" id="JBHSMQ010000002">
    <property type="protein sequence ID" value="MFC5454366.1"/>
    <property type="molecule type" value="Genomic_DNA"/>
</dbReference>
<name>A0ABW0KP85_9BACT</name>
<comment type="subcellular location">
    <subcellularLocation>
        <location evidence="1">Cytoplasm</location>
    </subcellularLocation>
</comment>
<dbReference type="InterPro" id="IPR014756">
    <property type="entry name" value="Ig_E-set"/>
</dbReference>
<dbReference type="SUPFAM" id="SSF81296">
    <property type="entry name" value="E set domains"/>
    <property type="match status" value="1"/>
</dbReference>
<comment type="pathway">
    <text evidence="2 14">Glycan biosynthesis; trehalose biosynthesis.</text>
</comment>
<organism evidence="16 17">
    <name type="scientific">Prosthecobacter fluviatilis</name>
    <dbReference type="NCBI Taxonomy" id="445931"/>
    <lineage>
        <taxon>Bacteria</taxon>
        <taxon>Pseudomonadati</taxon>
        <taxon>Verrucomicrobiota</taxon>
        <taxon>Verrucomicrobiia</taxon>
        <taxon>Verrucomicrobiales</taxon>
        <taxon>Verrucomicrobiaceae</taxon>
        <taxon>Prosthecobacter</taxon>
    </lineage>
</organism>
<comment type="similarity">
    <text evidence="3 14">Belongs to the glycosyl hydrolase 13 family.</text>
</comment>
<gene>
    <name evidence="16" type="primary">treZ</name>
    <name evidence="16" type="ORF">ACFQDI_05815</name>
</gene>
<keyword evidence="7 14" id="KW-0378">Hydrolase</keyword>
<keyword evidence="9 14" id="KW-0326">Glycosidase</keyword>
<dbReference type="EC" id="3.2.1.141" evidence="4 13"/>
<dbReference type="PANTHER" id="PTHR43651">
    <property type="entry name" value="1,4-ALPHA-GLUCAN-BRANCHING ENZYME"/>
    <property type="match status" value="1"/>
</dbReference>
<dbReference type="InterPro" id="IPR013783">
    <property type="entry name" value="Ig-like_fold"/>
</dbReference>
<evidence type="ECO:0000256" key="11">
    <source>
        <dbReference type="ARBA" id="ARBA00033284"/>
    </source>
</evidence>
<evidence type="ECO:0000259" key="15">
    <source>
        <dbReference type="SMART" id="SM00642"/>
    </source>
</evidence>
<evidence type="ECO:0000256" key="9">
    <source>
        <dbReference type="ARBA" id="ARBA00023295"/>
    </source>
</evidence>
<dbReference type="InterPro" id="IPR017853">
    <property type="entry name" value="GH"/>
</dbReference>
<evidence type="ECO:0000256" key="3">
    <source>
        <dbReference type="ARBA" id="ARBA00008061"/>
    </source>
</evidence>
<dbReference type="Gene3D" id="1.10.10.760">
    <property type="entry name" value="E-set domains of sugar-utilizing enzymes"/>
    <property type="match status" value="1"/>
</dbReference>
<dbReference type="CDD" id="cd11325">
    <property type="entry name" value="AmyAc_GTHase"/>
    <property type="match status" value="1"/>
</dbReference>
<dbReference type="GO" id="GO:0033942">
    <property type="term" value="F:4-alpha-D-(1-&gt;4)-alpha-D-glucanotrehalose trehalohydrolase activity"/>
    <property type="evidence" value="ECO:0007669"/>
    <property type="project" value="UniProtKB-EC"/>
</dbReference>
<feature type="domain" description="Glycosyl hydrolase family 13 catalytic" evidence="15">
    <location>
        <begin position="101"/>
        <end position="468"/>
    </location>
</feature>
<evidence type="ECO:0000256" key="10">
    <source>
        <dbReference type="ARBA" id="ARBA00032057"/>
    </source>
</evidence>
<dbReference type="InterPro" id="IPR044901">
    <property type="entry name" value="Trehalose_TreZ_E-set_sf"/>
</dbReference>
<reference evidence="17" key="1">
    <citation type="journal article" date="2019" name="Int. J. Syst. Evol. Microbiol.">
        <title>The Global Catalogue of Microorganisms (GCM) 10K type strain sequencing project: providing services to taxonomists for standard genome sequencing and annotation.</title>
        <authorList>
            <consortium name="The Broad Institute Genomics Platform"/>
            <consortium name="The Broad Institute Genome Sequencing Center for Infectious Disease"/>
            <person name="Wu L."/>
            <person name="Ma J."/>
        </authorList>
    </citation>
    <scope>NUCLEOTIDE SEQUENCE [LARGE SCALE GENOMIC DNA]</scope>
    <source>
        <strain evidence="17">CGMCC 4.1469</strain>
    </source>
</reference>
<keyword evidence="6" id="KW-0963">Cytoplasm</keyword>
<dbReference type="PIRSF" id="PIRSF006337">
    <property type="entry name" value="Trehalose_TreZ"/>
    <property type="match status" value="1"/>
</dbReference>
<evidence type="ECO:0000256" key="5">
    <source>
        <dbReference type="ARBA" id="ARBA00015938"/>
    </source>
</evidence>
<evidence type="ECO:0000256" key="1">
    <source>
        <dbReference type="ARBA" id="ARBA00004496"/>
    </source>
</evidence>
<evidence type="ECO:0000256" key="2">
    <source>
        <dbReference type="ARBA" id="ARBA00005199"/>
    </source>
</evidence>
<dbReference type="RefSeq" id="WP_377164376.1">
    <property type="nucleotide sequence ID" value="NZ_JBHSMQ010000002.1"/>
</dbReference>
<accession>A0ABW0KP85</accession>
<dbReference type="Proteomes" id="UP001596052">
    <property type="component" value="Unassembled WGS sequence"/>
</dbReference>
<dbReference type="InterPro" id="IPR012768">
    <property type="entry name" value="Trehalose_TreZ"/>
</dbReference>
<comment type="catalytic activity">
    <reaction evidence="12 14">
        <text>hydrolysis of (1-&gt;4)-alpha-D-glucosidic linkage in 4-alpha-D-[(1-&gt;4)-alpha-D-glucanosyl]n trehalose to yield trehalose and (1-&gt;4)-alpha-D-glucan.</text>
        <dbReference type="EC" id="3.2.1.141"/>
    </reaction>
</comment>
<comment type="caution">
    <text evidence="16">The sequence shown here is derived from an EMBL/GenBank/DDBJ whole genome shotgun (WGS) entry which is preliminary data.</text>
</comment>
<evidence type="ECO:0000313" key="17">
    <source>
        <dbReference type="Proteomes" id="UP001596052"/>
    </source>
</evidence>
<protein>
    <recommendedName>
        <fullName evidence="5 13">Malto-oligosyltrehalose trehalohydrolase</fullName>
        <shortName evidence="14">MTHase</shortName>
        <ecNumber evidence="4 13">3.2.1.141</ecNumber>
    </recommendedName>
    <alternativeName>
        <fullName evidence="11 14">4-alpha-D-((1-&gt;4)-alpha-D-glucano)trehalose trehalohydrolase</fullName>
    </alternativeName>
    <alternativeName>
        <fullName evidence="10 14">Maltooligosyl trehalose trehalohydrolase</fullName>
    </alternativeName>
</protein>
<evidence type="ECO:0000256" key="14">
    <source>
        <dbReference type="PIRNR" id="PIRNR006337"/>
    </source>
</evidence>